<evidence type="ECO:0000313" key="3">
    <source>
        <dbReference type="Proteomes" id="UP000253742"/>
    </source>
</evidence>
<dbReference type="Proteomes" id="UP000253742">
    <property type="component" value="Unassembled WGS sequence"/>
</dbReference>
<organism evidence="2 3">
    <name type="scientific">Streptomyces parvulus</name>
    <dbReference type="NCBI Taxonomy" id="146923"/>
    <lineage>
        <taxon>Bacteria</taxon>
        <taxon>Bacillati</taxon>
        <taxon>Actinomycetota</taxon>
        <taxon>Actinomycetes</taxon>
        <taxon>Kitasatosporales</taxon>
        <taxon>Streptomycetaceae</taxon>
        <taxon>Streptomyces</taxon>
    </lineage>
</organism>
<proteinExistence type="predicted"/>
<dbReference type="Pfam" id="PF13577">
    <property type="entry name" value="SnoaL_4"/>
    <property type="match status" value="1"/>
</dbReference>
<name>A0A369UY04_9ACTN</name>
<gene>
    <name evidence="2" type="ORF">DVZ84_34300</name>
</gene>
<sequence>MTHSTGTVVDRYITLVDRAVHEPHLWEGLGSLFAAGATVRFGTREPVSGLRDIAEFYRGFYSGMADVAHVWNTAVLDDGTLQVRFIASWRTDAGELGSQGGTEYVSVDADGLIASLRVEEAGE</sequence>
<dbReference type="AlphaFoldDB" id="A0A369UY04"/>
<dbReference type="SUPFAM" id="SSF54427">
    <property type="entry name" value="NTF2-like"/>
    <property type="match status" value="1"/>
</dbReference>
<dbReference type="RefSeq" id="WP_114532972.1">
    <property type="nucleotide sequence ID" value="NZ_QQBH01000038.1"/>
</dbReference>
<dbReference type="EMBL" id="QQBH01000038">
    <property type="protein sequence ID" value="RDD84628.1"/>
    <property type="molecule type" value="Genomic_DNA"/>
</dbReference>
<protein>
    <submittedName>
        <fullName evidence="2">Ethyl tert-butyl ether degradation protein EthD</fullName>
    </submittedName>
</protein>
<dbReference type="InterPro" id="IPR037401">
    <property type="entry name" value="SnoaL-like"/>
</dbReference>
<evidence type="ECO:0000313" key="2">
    <source>
        <dbReference type="EMBL" id="RDD84628.1"/>
    </source>
</evidence>
<reference evidence="2 3" key="1">
    <citation type="submission" date="2018-07" db="EMBL/GenBank/DDBJ databases">
        <title>Genome guided investigation of antibiotics producing actinomycetales strain isolated from a Macau mangrove ecosystem.</title>
        <authorList>
            <person name="Hu D."/>
        </authorList>
    </citation>
    <scope>NUCLEOTIDE SEQUENCE [LARGE SCALE GENOMIC DNA]</scope>
    <source>
        <strain evidence="2 3">2297</strain>
    </source>
</reference>
<feature type="domain" description="SnoaL-like" evidence="1">
    <location>
        <begin position="8"/>
        <end position="76"/>
    </location>
</feature>
<dbReference type="OrthoDB" id="4237731at2"/>
<accession>A0A369UY04</accession>
<dbReference type="Gene3D" id="3.10.450.50">
    <property type="match status" value="1"/>
</dbReference>
<comment type="caution">
    <text evidence="2">The sequence shown here is derived from an EMBL/GenBank/DDBJ whole genome shotgun (WGS) entry which is preliminary data.</text>
</comment>
<evidence type="ECO:0000259" key="1">
    <source>
        <dbReference type="Pfam" id="PF13577"/>
    </source>
</evidence>
<dbReference type="InterPro" id="IPR032710">
    <property type="entry name" value="NTF2-like_dom_sf"/>
</dbReference>